<name>A0ABT7LNV2_9BURK</name>
<keyword evidence="2" id="KW-0472">Membrane</keyword>
<keyword evidence="2" id="KW-1133">Transmembrane helix</keyword>
<evidence type="ECO:0000256" key="1">
    <source>
        <dbReference type="SAM" id="MobiDB-lite"/>
    </source>
</evidence>
<dbReference type="EMBL" id="JASVDS010000009">
    <property type="protein sequence ID" value="MDL5034503.1"/>
    <property type="molecule type" value="Genomic_DNA"/>
</dbReference>
<keyword evidence="4" id="KW-1185">Reference proteome</keyword>
<comment type="caution">
    <text evidence="3">The sequence shown here is derived from an EMBL/GenBank/DDBJ whole genome shotgun (WGS) entry which is preliminary data.</text>
</comment>
<accession>A0ABT7LNV2</accession>
<evidence type="ECO:0000313" key="4">
    <source>
        <dbReference type="Proteomes" id="UP001238603"/>
    </source>
</evidence>
<gene>
    <name evidence="3" type="ORF">QRD43_21545</name>
</gene>
<feature type="region of interest" description="Disordered" evidence="1">
    <location>
        <begin position="1"/>
        <end position="31"/>
    </location>
</feature>
<reference evidence="3 4" key="1">
    <citation type="submission" date="2023-06" db="EMBL/GenBank/DDBJ databases">
        <title>Pelomonas sp. APW6 16S ribosomal RNA gene genome sequencing and assembly.</title>
        <authorList>
            <person name="Woo H."/>
        </authorList>
    </citation>
    <scope>NUCLEOTIDE SEQUENCE [LARGE SCALE GENOMIC DNA]</scope>
    <source>
        <strain evidence="3 4">APW6</strain>
    </source>
</reference>
<sequence length="443" mass="47593">MTKHHAATSSPASSSPATPSPSVRAGHDKRRRQSGWGLVEALVCSLVLSTGMVLLLKGQAALRAHSDFARDRSAAAVLAEAQVERLRAQVPDAPPAHVPEAGMRPVDSEGRTADTALRSAPFALDRAGRASAARTLQDDWQLTLDNTSYAFHQQLTGDDAGPLRDLDLQVRWQDRSGAWQPLHWPARLTPRQPLLALVALSRPPAGDVLLSAGRHAAVPTSARALGDGWAVFQPEPGVTLAWLLDIRTGRVQGLCELGDRSVDDLRDADVAGCRALMAAGGAWLISGQIRFDLSTTPSAEAPRSPALPGGVTIALQNDPNPTTPPRCASNAAEAAAQGRGVVSYHCLVPPRRRDGRWSGRTELTGMMADLKRHRVCRYTADYDQDGRISNLEHPDRYADVDSPLLQQNFLVIRAELPCPAGRPADSRLGRLLDATTLPHQPSE</sequence>
<organism evidence="3 4">
    <name type="scientific">Roseateles subflavus</name>
    <dbReference type="NCBI Taxonomy" id="3053353"/>
    <lineage>
        <taxon>Bacteria</taxon>
        <taxon>Pseudomonadati</taxon>
        <taxon>Pseudomonadota</taxon>
        <taxon>Betaproteobacteria</taxon>
        <taxon>Burkholderiales</taxon>
        <taxon>Sphaerotilaceae</taxon>
        <taxon>Roseateles</taxon>
    </lineage>
</organism>
<proteinExistence type="predicted"/>
<feature type="compositionally biased region" description="Low complexity" evidence="1">
    <location>
        <begin position="7"/>
        <end position="22"/>
    </location>
</feature>
<evidence type="ECO:0000256" key="2">
    <source>
        <dbReference type="SAM" id="Phobius"/>
    </source>
</evidence>
<evidence type="ECO:0000313" key="3">
    <source>
        <dbReference type="EMBL" id="MDL5034503.1"/>
    </source>
</evidence>
<dbReference type="RefSeq" id="WP_285984576.1">
    <property type="nucleotide sequence ID" value="NZ_JASVDS010000009.1"/>
</dbReference>
<feature type="transmembrane region" description="Helical" evidence="2">
    <location>
        <begin position="36"/>
        <end position="56"/>
    </location>
</feature>
<keyword evidence="2" id="KW-0812">Transmembrane</keyword>
<protein>
    <submittedName>
        <fullName evidence="3">Uncharacterized protein</fullName>
    </submittedName>
</protein>
<dbReference type="Proteomes" id="UP001238603">
    <property type="component" value="Unassembled WGS sequence"/>
</dbReference>